<feature type="signal peptide" evidence="1">
    <location>
        <begin position="1"/>
        <end position="18"/>
    </location>
</feature>
<keyword evidence="1" id="KW-0732">Signal</keyword>
<sequence>MRNLFYAFLLLLSPALQAQVTQFGSFKISDGEVIYQKVFNEDSITVDKMVKFLKTVPTIGNIQPGDGTVTADLLFMTIDFKKLKVASATTPTIMQTGNFTGQLIFEIKSGKYRASLRNIKMKGDTGTKKITEPENMTGWCTTDNGTALQPAWCKPTCLGVLEQQISDRIKYKKTDTDWE</sequence>
<gene>
    <name evidence="2" type="ORF">KK083_07345</name>
</gene>
<dbReference type="EMBL" id="JAHESF010000005">
    <property type="protein sequence ID" value="MBT1696682.1"/>
    <property type="molecule type" value="Genomic_DNA"/>
</dbReference>
<dbReference type="RefSeq" id="WP_254162028.1">
    <property type="nucleotide sequence ID" value="NZ_JAHESF010000005.1"/>
</dbReference>
<name>A0AAP2GNN0_9BACT</name>
<dbReference type="AlphaFoldDB" id="A0AAP2GNN0"/>
<evidence type="ECO:0008006" key="4">
    <source>
        <dbReference type="Google" id="ProtNLM"/>
    </source>
</evidence>
<keyword evidence="3" id="KW-1185">Reference proteome</keyword>
<proteinExistence type="predicted"/>
<evidence type="ECO:0000313" key="3">
    <source>
        <dbReference type="Proteomes" id="UP001319200"/>
    </source>
</evidence>
<protein>
    <recommendedName>
        <fullName evidence="4">DUF4468 domain-containing protein</fullName>
    </recommendedName>
</protein>
<reference evidence="2 3" key="1">
    <citation type="submission" date="2021-05" db="EMBL/GenBank/DDBJ databases">
        <title>A Polyphasic approach of four new species of the genus Ohtaekwangia: Ohtaekwangia histidinii sp. nov., Ohtaekwangia cretensis sp. nov., Ohtaekwangia indiensis sp. nov., Ohtaekwangia reichenbachii sp. nov. from diverse environment.</title>
        <authorList>
            <person name="Octaviana S."/>
        </authorList>
    </citation>
    <scope>NUCLEOTIDE SEQUENCE [LARGE SCALE GENOMIC DNA]</scope>
    <source>
        <strain evidence="2 3">PWU4</strain>
    </source>
</reference>
<evidence type="ECO:0000313" key="2">
    <source>
        <dbReference type="EMBL" id="MBT1696682.1"/>
    </source>
</evidence>
<comment type="caution">
    <text evidence="2">The sequence shown here is derived from an EMBL/GenBank/DDBJ whole genome shotgun (WGS) entry which is preliminary data.</text>
</comment>
<accession>A0AAP2GNN0</accession>
<evidence type="ECO:0000256" key="1">
    <source>
        <dbReference type="SAM" id="SignalP"/>
    </source>
</evidence>
<dbReference type="Proteomes" id="UP001319200">
    <property type="component" value="Unassembled WGS sequence"/>
</dbReference>
<feature type="chain" id="PRO_5043054516" description="DUF4468 domain-containing protein" evidence="1">
    <location>
        <begin position="19"/>
        <end position="179"/>
    </location>
</feature>
<organism evidence="2 3">
    <name type="scientific">Chryseosolibacter histidini</name>
    <dbReference type="NCBI Taxonomy" id="2782349"/>
    <lineage>
        <taxon>Bacteria</taxon>
        <taxon>Pseudomonadati</taxon>
        <taxon>Bacteroidota</taxon>
        <taxon>Cytophagia</taxon>
        <taxon>Cytophagales</taxon>
        <taxon>Chryseotaleaceae</taxon>
        <taxon>Chryseosolibacter</taxon>
    </lineage>
</organism>